<keyword evidence="3" id="KW-1185">Reference proteome</keyword>
<evidence type="ECO:0000313" key="2">
    <source>
        <dbReference type="EMBL" id="GMN58458.1"/>
    </source>
</evidence>
<dbReference type="EMBL" id="BTGU01000078">
    <property type="protein sequence ID" value="GMN58458.1"/>
    <property type="molecule type" value="Genomic_DNA"/>
</dbReference>
<dbReference type="Proteomes" id="UP001187192">
    <property type="component" value="Unassembled WGS sequence"/>
</dbReference>
<evidence type="ECO:0000256" key="1">
    <source>
        <dbReference type="SAM" id="MobiDB-lite"/>
    </source>
</evidence>
<dbReference type="AlphaFoldDB" id="A0AA88IVB1"/>
<name>A0AA88IVB1_FICCA</name>
<gene>
    <name evidence="2" type="ORF">TIFTF001_027557</name>
</gene>
<reference evidence="2" key="1">
    <citation type="submission" date="2023-07" db="EMBL/GenBank/DDBJ databases">
        <title>draft genome sequence of fig (Ficus carica).</title>
        <authorList>
            <person name="Takahashi T."/>
            <person name="Nishimura K."/>
        </authorList>
    </citation>
    <scope>NUCLEOTIDE SEQUENCE</scope>
</reference>
<evidence type="ECO:0000313" key="3">
    <source>
        <dbReference type="Proteomes" id="UP001187192"/>
    </source>
</evidence>
<protein>
    <submittedName>
        <fullName evidence="2">Uncharacterized protein</fullName>
    </submittedName>
</protein>
<feature type="region of interest" description="Disordered" evidence="1">
    <location>
        <begin position="1"/>
        <end position="22"/>
    </location>
</feature>
<proteinExistence type="predicted"/>
<accession>A0AA88IVB1</accession>
<sequence>MIDRASEFDKYDDDGDNRDRLERGERGREKFCGGGEFGMASFVVQLYGNDGRRHLQQRRWWFGKVRVRSTTAAHDPAAATKVCDEACSTVTTNISLEYDVADLTQSITGKPRIKPEKPNLKIHVACELAVNIACEKSSRFADLGVARDQLRELLPLALRIHPNGVAIHVIGDNAGVHSDDIIADDKMKIDWGERRLGRSIFEIFDS</sequence>
<comment type="caution">
    <text evidence="2">The sequence shown here is derived from an EMBL/GenBank/DDBJ whole genome shotgun (WGS) entry which is preliminary data.</text>
</comment>
<organism evidence="2 3">
    <name type="scientific">Ficus carica</name>
    <name type="common">Common fig</name>
    <dbReference type="NCBI Taxonomy" id="3494"/>
    <lineage>
        <taxon>Eukaryota</taxon>
        <taxon>Viridiplantae</taxon>
        <taxon>Streptophyta</taxon>
        <taxon>Embryophyta</taxon>
        <taxon>Tracheophyta</taxon>
        <taxon>Spermatophyta</taxon>
        <taxon>Magnoliopsida</taxon>
        <taxon>eudicotyledons</taxon>
        <taxon>Gunneridae</taxon>
        <taxon>Pentapetalae</taxon>
        <taxon>rosids</taxon>
        <taxon>fabids</taxon>
        <taxon>Rosales</taxon>
        <taxon>Moraceae</taxon>
        <taxon>Ficeae</taxon>
        <taxon>Ficus</taxon>
    </lineage>
</organism>